<keyword evidence="1" id="KW-0472">Membrane</keyword>
<dbReference type="AlphaFoldDB" id="A0A2K4ZNH5"/>
<accession>A0A2K4ZNH5</accession>
<dbReference type="RefSeq" id="WP_103241920.1">
    <property type="nucleotide sequence ID" value="NZ_JANJZD010000037.1"/>
</dbReference>
<keyword evidence="3" id="KW-1185">Reference proteome</keyword>
<proteinExistence type="predicted"/>
<evidence type="ECO:0000313" key="3">
    <source>
        <dbReference type="Proteomes" id="UP000236311"/>
    </source>
</evidence>
<protein>
    <submittedName>
        <fullName evidence="2">Uncharacterized protein</fullName>
    </submittedName>
</protein>
<keyword evidence="1" id="KW-1133">Transmembrane helix</keyword>
<name>A0A2K4ZNH5_9FIRM</name>
<reference evidence="2 3" key="1">
    <citation type="submission" date="2018-01" db="EMBL/GenBank/DDBJ databases">
        <authorList>
            <person name="Gaut B.S."/>
            <person name="Morton B.R."/>
            <person name="Clegg M.T."/>
            <person name="Duvall M.R."/>
        </authorList>
    </citation>
    <scope>NUCLEOTIDE SEQUENCE [LARGE SCALE GENOMIC DNA]</scope>
    <source>
        <strain evidence="2">GP69</strain>
    </source>
</reference>
<gene>
    <name evidence="2" type="ORF">AMURIS_04694</name>
</gene>
<dbReference type="EMBL" id="OFSM01000035">
    <property type="protein sequence ID" value="SOY31942.1"/>
    <property type="molecule type" value="Genomic_DNA"/>
</dbReference>
<evidence type="ECO:0000313" key="2">
    <source>
        <dbReference type="EMBL" id="SOY31942.1"/>
    </source>
</evidence>
<dbReference type="Proteomes" id="UP000236311">
    <property type="component" value="Unassembled WGS sequence"/>
</dbReference>
<sequence>MRQKKKGLILLLGCIAVELFLIALAVWFFDPFYQYHAPFPGRQAVFNDRDNQMPGSIRVMDYDSVLVGSSVVENCDSEFLDRQFGCRSLKIIRASGSAADLLYYLDMAWKEHELTNVFWCLDLPALNSNAQNTFQQGNEIDYLHTESILDDGTYLWNKDILFVTIPNILAYEKMGRNVGGHAYDWSEGKEFSAQKAMEAYAKPADVCEAADFSHRKEDIGRNVEALAQQIESHPETTFRFFFPPYSMSWWDCAYVNGELEEKFYILEQTLPVLLAYENVEVYYFQDEVQIISNLDNYMDLVHYSPEVNQYMLDCIAAGEKRVTPENWREVTAGMRELVQLITGDLIYRYYPRQ</sequence>
<keyword evidence="1" id="KW-0812">Transmembrane</keyword>
<evidence type="ECO:0000256" key="1">
    <source>
        <dbReference type="SAM" id="Phobius"/>
    </source>
</evidence>
<organism evidence="2 3">
    <name type="scientific">Acetatifactor muris</name>
    <dbReference type="NCBI Taxonomy" id="879566"/>
    <lineage>
        <taxon>Bacteria</taxon>
        <taxon>Bacillati</taxon>
        <taxon>Bacillota</taxon>
        <taxon>Clostridia</taxon>
        <taxon>Lachnospirales</taxon>
        <taxon>Lachnospiraceae</taxon>
        <taxon>Acetatifactor</taxon>
    </lineage>
</organism>
<dbReference type="OrthoDB" id="996097at2"/>
<feature type="transmembrane region" description="Helical" evidence="1">
    <location>
        <begin position="7"/>
        <end position="29"/>
    </location>
</feature>